<proteinExistence type="predicted"/>
<feature type="chain" id="PRO_5037341409" evidence="2">
    <location>
        <begin position="31"/>
        <end position="337"/>
    </location>
</feature>
<feature type="compositionally biased region" description="Low complexity" evidence="1">
    <location>
        <begin position="163"/>
        <end position="172"/>
    </location>
</feature>
<gene>
    <name evidence="3" type="ORF">GCM10008957_30260</name>
</gene>
<sequence>MNPTNPPRSLRSVLLSALVLATLAGSRAAAAPTQDTTPNPYIGGNITRTYSADDLKKTYGILDMAVGEIWVLNLPDTVTDVITSRDGVLQFSQRGNRVVMGAIASSGSYPVLVMTGDSVYFFQARLSASRGGGVRNVVVRGDESPNQDQQMPGFPATPATSEVAPPRSSSPVVRSVPTPALAVPVAAIQPAQASVSTPVTVAAPMRSAPAAVVSAPVSVPVSVPSAPVAAPSQAVDASVDFRALSNGQQTMLYYQVINHGSTPLTFDEASLTLRNAVGPVAYTPTRRDVTVAPGQAVQGQVLIPNAQTSFDALWTSVATDGQAQARVTRTVTVERVN</sequence>
<evidence type="ECO:0000313" key="3">
    <source>
        <dbReference type="EMBL" id="GGR15469.1"/>
    </source>
</evidence>
<organism evidence="3 4">
    <name type="scientific">Deinococcus ruber</name>
    <dbReference type="NCBI Taxonomy" id="1848197"/>
    <lineage>
        <taxon>Bacteria</taxon>
        <taxon>Thermotogati</taxon>
        <taxon>Deinococcota</taxon>
        <taxon>Deinococci</taxon>
        <taxon>Deinococcales</taxon>
        <taxon>Deinococcaceae</taxon>
        <taxon>Deinococcus</taxon>
    </lineage>
</organism>
<dbReference type="Proteomes" id="UP000603865">
    <property type="component" value="Unassembled WGS sequence"/>
</dbReference>
<feature type="signal peptide" evidence="2">
    <location>
        <begin position="1"/>
        <end position="30"/>
    </location>
</feature>
<keyword evidence="4" id="KW-1185">Reference proteome</keyword>
<evidence type="ECO:0000256" key="2">
    <source>
        <dbReference type="SAM" id="SignalP"/>
    </source>
</evidence>
<evidence type="ECO:0000313" key="4">
    <source>
        <dbReference type="Proteomes" id="UP000603865"/>
    </source>
</evidence>
<reference evidence="3" key="1">
    <citation type="journal article" date="2014" name="Int. J. Syst. Evol. Microbiol.">
        <title>Complete genome sequence of Corynebacterium casei LMG S-19264T (=DSM 44701T), isolated from a smear-ripened cheese.</title>
        <authorList>
            <consortium name="US DOE Joint Genome Institute (JGI-PGF)"/>
            <person name="Walter F."/>
            <person name="Albersmeier A."/>
            <person name="Kalinowski J."/>
            <person name="Ruckert C."/>
        </authorList>
    </citation>
    <scope>NUCLEOTIDE SEQUENCE</scope>
    <source>
        <strain evidence="3">JCM 31311</strain>
    </source>
</reference>
<name>A0A918CDH9_9DEIO</name>
<accession>A0A918CDH9</accession>
<reference evidence="3" key="2">
    <citation type="submission" date="2020-09" db="EMBL/GenBank/DDBJ databases">
        <authorList>
            <person name="Sun Q."/>
            <person name="Ohkuma M."/>
        </authorList>
    </citation>
    <scope>NUCLEOTIDE SEQUENCE</scope>
    <source>
        <strain evidence="3">JCM 31311</strain>
    </source>
</reference>
<dbReference type="AlphaFoldDB" id="A0A918CDH9"/>
<keyword evidence="2" id="KW-0732">Signal</keyword>
<protein>
    <submittedName>
        <fullName evidence="3">Uncharacterized protein</fullName>
    </submittedName>
</protein>
<dbReference type="EMBL" id="BMQL01000018">
    <property type="protein sequence ID" value="GGR15469.1"/>
    <property type="molecule type" value="Genomic_DNA"/>
</dbReference>
<comment type="caution">
    <text evidence="3">The sequence shown here is derived from an EMBL/GenBank/DDBJ whole genome shotgun (WGS) entry which is preliminary data.</text>
</comment>
<evidence type="ECO:0000256" key="1">
    <source>
        <dbReference type="SAM" id="MobiDB-lite"/>
    </source>
</evidence>
<feature type="region of interest" description="Disordered" evidence="1">
    <location>
        <begin position="142"/>
        <end position="172"/>
    </location>
</feature>